<dbReference type="InterPro" id="IPR051289">
    <property type="entry name" value="LAGLIDADG_Endonuclease"/>
</dbReference>
<proteinExistence type="predicted"/>
<evidence type="ECO:0000313" key="5">
    <source>
        <dbReference type="Proteomes" id="UP000285326"/>
    </source>
</evidence>
<feature type="domain" description="Homing endonuclease LAGLIDADG" evidence="1">
    <location>
        <begin position="2"/>
        <end position="50"/>
    </location>
</feature>
<evidence type="ECO:0000313" key="3">
    <source>
        <dbReference type="EMBL" id="RKF73136.1"/>
    </source>
</evidence>
<dbReference type="PANTHER" id="PTHR36181:SF4">
    <property type="entry name" value="LAGLIDADG ENDONUCLEASE"/>
    <property type="match status" value="1"/>
</dbReference>
<dbReference type="InterPro" id="IPR004860">
    <property type="entry name" value="LAGLIDADG_dom"/>
</dbReference>
<dbReference type="SUPFAM" id="SSF55608">
    <property type="entry name" value="Homing endonucleases"/>
    <property type="match status" value="2"/>
</dbReference>
<dbReference type="Proteomes" id="UP000285326">
    <property type="component" value="Unassembled WGS sequence"/>
</dbReference>
<reference evidence="4 5" key="1">
    <citation type="journal article" date="2018" name="BMC Genomics">
        <title>Comparative genome analyses reveal sequence features reflecting distinct modes of host-adaptation between dicot and monocot powdery mildew.</title>
        <authorList>
            <person name="Wu Y."/>
            <person name="Ma X."/>
            <person name="Pan Z."/>
            <person name="Kale S.D."/>
            <person name="Song Y."/>
            <person name="King H."/>
            <person name="Zhang Q."/>
            <person name="Presley C."/>
            <person name="Deng X."/>
            <person name="Wei C.I."/>
            <person name="Xiao S."/>
        </authorList>
    </citation>
    <scope>NUCLEOTIDE SEQUENCE [LARGE SCALE GENOMIC DNA]</scope>
    <source>
        <strain evidence="2">UMSG1</strain>
        <strain evidence="3">UMSG3</strain>
    </source>
</reference>
<evidence type="ECO:0000313" key="4">
    <source>
        <dbReference type="Proteomes" id="UP000283383"/>
    </source>
</evidence>
<dbReference type="GO" id="GO:0004519">
    <property type="term" value="F:endonuclease activity"/>
    <property type="evidence" value="ECO:0007669"/>
    <property type="project" value="InterPro"/>
</dbReference>
<dbReference type="EMBL" id="MCBQ01009552">
    <property type="protein sequence ID" value="RKF73136.1"/>
    <property type="molecule type" value="Genomic_DNA"/>
</dbReference>
<dbReference type="EMBL" id="MCBS01025073">
    <property type="protein sequence ID" value="RKF71590.1"/>
    <property type="molecule type" value="Genomic_DNA"/>
</dbReference>
<accession>A0A420IAK9</accession>
<organism evidence="2 5">
    <name type="scientific">Golovinomyces cichoracearum</name>
    <dbReference type="NCBI Taxonomy" id="62708"/>
    <lineage>
        <taxon>Eukaryota</taxon>
        <taxon>Fungi</taxon>
        <taxon>Dikarya</taxon>
        <taxon>Ascomycota</taxon>
        <taxon>Pezizomycotina</taxon>
        <taxon>Leotiomycetes</taxon>
        <taxon>Erysiphales</taxon>
        <taxon>Erysiphaceae</taxon>
        <taxon>Golovinomyces</taxon>
    </lineage>
</organism>
<dbReference type="Proteomes" id="UP000283383">
    <property type="component" value="Unassembled WGS sequence"/>
</dbReference>
<evidence type="ECO:0000259" key="1">
    <source>
        <dbReference type="Pfam" id="PF00961"/>
    </source>
</evidence>
<keyword evidence="4" id="KW-1185">Reference proteome</keyword>
<name>A0A420IAK9_9PEZI</name>
<protein>
    <submittedName>
        <fullName evidence="2">Putative 49.1 kDa protein in ND3 intron</fullName>
    </submittedName>
</protein>
<evidence type="ECO:0000313" key="2">
    <source>
        <dbReference type="EMBL" id="RKF71590.1"/>
    </source>
</evidence>
<gene>
    <name evidence="2" type="ORF">GcM1_250024</name>
    <name evidence="3" type="ORF">GcM3_095010</name>
</gene>
<dbReference type="Pfam" id="PF00961">
    <property type="entry name" value="LAGLIDADG_1"/>
    <property type="match status" value="2"/>
</dbReference>
<dbReference type="InterPro" id="IPR027434">
    <property type="entry name" value="Homing_endonucl"/>
</dbReference>
<sequence length="201" mass="22953">MGVGRIHKHSKDSRQYRVDSIEELQVIIDHFDKYPLMTAKAPDYALFKKAFNLIKGGEHLNKKGLLEIIGIKASLNLGLNLSLREAFPDVVVFSLYEVRFGVGLNLRDKGILQGLSAFFNLDPGKYVYTQNDSSVHLEVSNFTHIVEIIIPFFEKYRISGVKELDFSVFKKVSIIMKNKGHLTLDGYNNILRIIKEEKHIT</sequence>
<dbReference type="STRING" id="62708.A0A420IAK9"/>
<comment type="caution">
    <text evidence="2">The sequence shown here is derived from an EMBL/GenBank/DDBJ whole genome shotgun (WGS) entry which is preliminary data.</text>
</comment>
<dbReference type="GO" id="GO:0005739">
    <property type="term" value="C:mitochondrion"/>
    <property type="evidence" value="ECO:0007669"/>
    <property type="project" value="UniProtKB-ARBA"/>
</dbReference>
<feature type="domain" description="Homing endonuclease LAGLIDADG" evidence="1">
    <location>
        <begin position="96"/>
        <end position="172"/>
    </location>
</feature>
<dbReference type="Gene3D" id="3.10.28.10">
    <property type="entry name" value="Homing endonucleases"/>
    <property type="match status" value="2"/>
</dbReference>
<dbReference type="AlphaFoldDB" id="A0A420IAK9"/>
<dbReference type="PANTHER" id="PTHR36181">
    <property type="entry name" value="INTRON-ENCODED ENDONUCLEASE AI3-RELATED"/>
    <property type="match status" value="1"/>
</dbReference>